<sequence>MAEPRIALHVSNQKAYVWDVDSIATLRSKHHICGLLTGTLPHLSQQNVFLGVPLVLMPEEVVFLMEREVAVIVDDPKAHPPPTKSELTQWTNERQSSIKAQLAQMEAKENKGSSAKGMTEAAVRKRIEREARRAAKAKQTVDATGEPAAEGIEVLLIPDPDPRPATPTPSISTTTIPYTVSVPTTSSSLPWYTPSTPHASYTTLKSAQDSGVWRYPSDKYERARCEVFKYLWEKGYFMGIGIKFGGDYLVYPGDPLRYHSHFVATVLESPKSVLRPMEVVAHGRLGTATKKAHLLCAWDEEKGEVECLSIEWAGFG</sequence>
<dbReference type="InterPro" id="IPR016690">
    <property type="entry name" value="TSEN34"/>
</dbReference>
<gene>
    <name evidence="8" type="ORF">JAAARDRAFT_33108</name>
</gene>
<keyword evidence="2 4" id="KW-0819">tRNA processing</keyword>
<dbReference type="EC" id="4.6.1.16" evidence="4"/>
<dbReference type="PANTHER" id="PTHR13070">
    <property type="entry name" value="TRNA-SPLICING ENDONUCLEASE SUBUNIT SEN34-RELATED"/>
    <property type="match status" value="1"/>
</dbReference>
<feature type="active site" evidence="5">
    <location>
        <position position="251"/>
    </location>
</feature>
<evidence type="ECO:0000313" key="8">
    <source>
        <dbReference type="EMBL" id="KDQ59532.1"/>
    </source>
</evidence>
<dbReference type="GO" id="GO:0000379">
    <property type="term" value="P:tRNA-type intron splice site recognition and cleavage"/>
    <property type="evidence" value="ECO:0007669"/>
    <property type="project" value="UniProtKB-UniRule"/>
</dbReference>
<dbReference type="PIRSF" id="PIRSF017250">
    <property type="entry name" value="tRNA_splic_SEN34"/>
    <property type="match status" value="1"/>
</dbReference>
<evidence type="ECO:0000259" key="7">
    <source>
        <dbReference type="Pfam" id="PF26577"/>
    </source>
</evidence>
<dbReference type="InterPro" id="IPR011856">
    <property type="entry name" value="tRNA_endonuc-like_dom_sf"/>
</dbReference>
<evidence type="ECO:0000256" key="2">
    <source>
        <dbReference type="ARBA" id="ARBA00022694"/>
    </source>
</evidence>
<evidence type="ECO:0000256" key="3">
    <source>
        <dbReference type="ARBA" id="ARBA00023239"/>
    </source>
</evidence>
<dbReference type="Pfam" id="PF26577">
    <property type="entry name" value="TSEN34_N"/>
    <property type="match status" value="1"/>
</dbReference>
<protein>
    <recommendedName>
        <fullName evidence="4">tRNA-splicing endonuclease subunit Sen34</fullName>
        <ecNumber evidence="4">4.6.1.16</ecNumber>
    </recommendedName>
</protein>
<dbReference type="Proteomes" id="UP000027265">
    <property type="component" value="Unassembled WGS sequence"/>
</dbReference>
<dbReference type="GO" id="GO:0000213">
    <property type="term" value="F:tRNA-intron lyase activity"/>
    <property type="evidence" value="ECO:0007669"/>
    <property type="project" value="UniProtKB-UniRule"/>
</dbReference>
<feature type="active site" evidence="5">
    <location>
        <position position="291"/>
    </location>
</feature>
<evidence type="ECO:0000259" key="6">
    <source>
        <dbReference type="Pfam" id="PF01974"/>
    </source>
</evidence>
<feature type="active site" evidence="5">
    <location>
        <position position="259"/>
    </location>
</feature>
<keyword evidence="9" id="KW-1185">Reference proteome</keyword>
<dbReference type="HOGENOM" id="CLU_049366_0_0_1"/>
<dbReference type="FunCoup" id="A0A067Q7R8">
    <property type="interactions" value="45"/>
</dbReference>
<dbReference type="PANTHER" id="PTHR13070:SF0">
    <property type="entry name" value="TRNA-SPLICING ENDONUCLEASE SUBUNIT SEN34"/>
    <property type="match status" value="1"/>
</dbReference>
<keyword evidence="3 4" id="KW-0456">Lyase</keyword>
<comment type="function">
    <text evidence="4">Constitutes one of the two catalytic subunit of the tRNA-splicing endonuclease complex, a complex responsible for identification and cleavage of the splice sites in pre-tRNA. It cleaves pre-tRNA at the 5'- and 3'-splice sites to release the intron. The products are an intron and two tRNA half-molecules bearing 2',3'-cyclic phosphate and 5'-OH termini. There are no conserved sequences at the splice sites, but the intron is invariably located at the same site in the gene, placing the splice sites an invariant distance from the constant structural features of the tRNA body.</text>
</comment>
<dbReference type="InterPro" id="IPR059049">
    <property type="entry name" value="TSEN34_N"/>
</dbReference>
<feature type="domain" description="TSEN34 N-terminal" evidence="7">
    <location>
        <begin position="6"/>
        <end position="75"/>
    </location>
</feature>
<dbReference type="AlphaFoldDB" id="A0A067Q7R8"/>
<dbReference type="InterPro" id="IPR036167">
    <property type="entry name" value="tRNA_intron_Endo_cat-like_sf"/>
</dbReference>
<dbReference type="OrthoDB" id="48041at2759"/>
<evidence type="ECO:0000256" key="5">
    <source>
        <dbReference type="PIRSR" id="PIRSR017250-50"/>
    </source>
</evidence>
<dbReference type="CDD" id="cd22363">
    <property type="entry name" value="tRNA-intron_lyase_C"/>
    <property type="match status" value="1"/>
</dbReference>
<dbReference type="STRING" id="933084.A0A067Q7R8"/>
<evidence type="ECO:0000256" key="1">
    <source>
        <dbReference type="ARBA" id="ARBA00008078"/>
    </source>
</evidence>
<name>A0A067Q7R8_9AGAM</name>
<dbReference type="SUPFAM" id="SSF53032">
    <property type="entry name" value="tRNA-intron endonuclease catalytic domain-like"/>
    <property type="match status" value="1"/>
</dbReference>
<dbReference type="InterPro" id="IPR006677">
    <property type="entry name" value="tRNA_intron_Endonuc_cat-like"/>
</dbReference>
<evidence type="ECO:0000313" key="9">
    <source>
        <dbReference type="Proteomes" id="UP000027265"/>
    </source>
</evidence>
<dbReference type="GO" id="GO:0003676">
    <property type="term" value="F:nucleic acid binding"/>
    <property type="evidence" value="ECO:0007669"/>
    <property type="project" value="InterPro"/>
</dbReference>
<dbReference type="Gene3D" id="3.40.1350.10">
    <property type="match status" value="1"/>
</dbReference>
<reference evidence="9" key="1">
    <citation type="journal article" date="2014" name="Proc. Natl. Acad. Sci. U.S.A.">
        <title>Extensive sampling of basidiomycete genomes demonstrates inadequacy of the white-rot/brown-rot paradigm for wood decay fungi.</title>
        <authorList>
            <person name="Riley R."/>
            <person name="Salamov A.A."/>
            <person name="Brown D.W."/>
            <person name="Nagy L.G."/>
            <person name="Floudas D."/>
            <person name="Held B.W."/>
            <person name="Levasseur A."/>
            <person name="Lombard V."/>
            <person name="Morin E."/>
            <person name="Otillar R."/>
            <person name="Lindquist E.A."/>
            <person name="Sun H."/>
            <person name="LaButti K.M."/>
            <person name="Schmutz J."/>
            <person name="Jabbour D."/>
            <person name="Luo H."/>
            <person name="Baker S.E."/>
            <person name="Pisabarro A.G."/>
            <person name="Walton J.D."/>
            <person name="Blanchette R.A."/>
            <person name="Henrissat B."/>
            <person name="Martin F."/>
            <person name="Cullen D."/>
            <person name="Hibbett D.S."/>
            <person name="Grigoriev I.V."/>
        </authorList>
    </citation>
    <scope>NUCLEOTIDE SEQUENCE [LARGE SCALE GENOMIC DNA]</scope>
    <source>
        <strain evidence="9">MUCL 33604</strain>
    </source>
</reference>
<comment type="similarity">
    <text evidence="1 4">Belongs to the tRNA-intron endonuclease family.</text>
</comment>
<organism evidence="8 9">
    <name type="scientific">Jaapia argillacea MUCL 33604</name>
    <dbReference type="NCBI Taxonomy" id="933084"/>
    <lineage>
        <taxon>Eukaryota</taxon>
        <taxon>Fungi</taxon>
        <taxon>Dikarya</taxon>
        <taxon>Basidiomycota</taxon>
        <taxon>Agaricomycotina</taxon>
        <taxon>Agaricomycetes</taxon>
        <taxon>Agaricomycetidae</taxon>
        <taxon>Jaapiales</taxon>
        <taxon>Jaapiaceae</taxon>
        <taxon>Jaapia</taxon>
    </lineage>
</organism>
<evidence type="ECO:0000256" key="4">
    <source>
        <dbReference type="PIRNR" id="PIRNR017250"/>
    </source>
</evidence>
<dbReference type="GO" id="GO:0000214">
    <property type="term" value="C:tRNA-intron endonuclease complex"/>
    <property type="evidence" value="ECO:0007669"/>
    <property type="project" value="UniProtKB-UniRule"/>
</dbReference>
<dbReference type="InParanoid" id="A0A067Q7R8"/>
<dbReference type="EMBL" id="KL197715">
    <property type="protein sequence ID" value="KDQ59532.1"/>
    <property type="molecule type" value="Genomic_DNA"/>
</dbReference>
<accession>A0A067Q7R8</accession>
<dbReference type="Pfam" id="PF01974">
    <property type="entry name" value="tRNA_int_endo"/>
    <property type="match status" value="1"/>
</dbReference>
<proteinExistence type="inferred from homology"/>
<feature type="domain" description="tRNA intron endonuclease catalytic" evidence="6">
    <location>
        <begin position="224"/>
        <end position="301"/>
    </location>
</feature>